<evidence type="ECO:0000256" key="1">
    <source>
        <dbReference type="ARBA" id="ARBA00023239"/>
    </source>
</evidence>
<organism evidence="3">
    <name type="scientific">marine metagenome</name>
    <dbReference type="NCBI Taxonomy" id="408172"/>
    <lineage>
        <taxon>unclassified sequences</taxon>
        <taxon>metagenomes</taxon>
        <taxon>ecological metagenomes</taxon>
    </lineage>
</organism>
<sequence length="403" mass="45205">MGWSRREWLAGSISTLSAACGRSVEEDLSGGTTTTNEAIALSEFEPRGMLHVAETRVERPRFPVIDVHTHVTWSAVPLGMEPFGERIRKFGEPADILPVMDRKGVRTMVNLTGGVGEGLVEVRREFDEAHPGRFISFTEPSWNHVASPDYPTFQADQIERAYAAGARGLKVTKTLGLYLREQITRGPLIAIDDPRFDSMWETCAALNMPVAIHVSDPEAFFLPIDRFNERYEELHAHPDWSFHGGDFPSNADLLAARDRVFARHPGTSFIGLHVGHSAENLSAVGEMLDRFSNVCVEIGARIGELGRQPRAARRFFDTYQDRILFGTDAIPAPEGDETPQQVFGEALYEIYYRFLETEDEYFDYAPAPIPPQGRWRIYGLGLSEPILRKVYHGNAERVLGIEV</sequence>
<dbReference type="Gene3D" id="3.20.20.140">
    <property type="entry name" value="Metal-dependent hydrolases"/>
    <property type="match status" value="1"/>
</dbReference>
<reference evidence="3" key="1">
    <citation type="submission" date="2018-05" db="EMBL/GenBank/DDBJ databases">
        <authorList>
            <person name="Lanie J.A."/>
            <person name="Ng W.-L."/>
            <person name="Kazmierczak K.M."/>
            <person name="Andrzejewski T.M."/>
            <person name="Davidsen T.M."/>
            <person name="Wayne K.J."/>
            <person name="Tettelin H."/>
            <person name="Glass J.I."/>
            <person name="Rusch D."/>
            <person name="Podicherti R."/>
            <person name="Tsui H.-C.T."/>
            <person name="Winkler M.E."/>
        </authorList>
    </citation>
    <scope>NUCLEOTIDE SEQUENCE</scope>
</reference>
<dbReference type="GO" id="GO:0016787">
    <property type="term" value="F:hydrolase activity"/>
    <property type="evidence" value="ECO:0007669"/>
    <property type="project" value="InterPro"/>
</dbReference>
<name>A0A381RX82_9ZZZZ</name>
<accession>A0A381RX82</accession>
<dbReference type="InterPro" id="IPR032466">
    <property type="entry name" value="Metal_Hydrolase"/>
</dbReference>
<keyword evidence="1" id="KW-0456">Lyase</keyword>
<evidence type="ECO:0000259" key="2">
    <source>
        <dbReference type="Pfam" id="PF04909"/>
    </source>
</evidence>
<dbReference type="EMBL" id="UINC01002417">
    <property type="protein sequence ID" value="SUZ96452.1"/>
    <property type="molecule type" value="Genomic_DNA"/>
</dbReference>
<dbReference type="InterPro" id="IPR006680">
    <property type="entry name" value="Amidohydro-rel"/>
</dbReference>
<dbReference type="InterPro" id="IPR032465">
    <property type="entry name" value="ACMSD"/>
</dbReference>
<dbReference type="PANTHER" id="PTHR21240:SF28">
    <property type="entry name" value="ISO-OROTATE DECARBOXYLASE (EUROFUNG)"/>
    <property type="match status" value="1"/>
</dbReference>
<dbReference type="GO" id="GO:0019748">
    <property type="term" value="P:secondary metabolic process"/>
    <property type="evidence" value="ECO:0007669"/>
    <property type="project" value="TreeGrafter"/>
</dbReference>
<protein>
    <recommendedName>
        <fullName evidence="2">Amidohydrolase-related domain-containing protein</fullName>
    </recommendedName>
</protein>
<dbReference type="AlphaFoldDB" id="A0A381RX82"/>
<dbReference type="PANTHER" id="PTHR21240">
    <property type="entry name" value="2-AMINO-3-CARBOXYLMUCONATE-6-SEMIALDEHYDE DECARBOXYLASE"/>
    <property type="match status" value="1"/>
</dbReference>
<dbReference type="GO" id="GO:0005737">
    <property type="term" value="C:cytoplasm"/>
    <property type="evidence" value="ECO:0007669"/>
    <property type="project" value="TreeGrafter"/>
</dbReference>
<proteinExistence type="predicted"/>
<gene>
    <name evidence="3" type="ORF">METZ01_LOCUS49306</name>
</gene>
<dbReference type="Pfam" id="PF04909">
    <property type="entry name" value="Amidohydro_2"/>
    <property type="match status" value="1"/>
</dbReference>
<dbReference type="SUPFAM" id="SSF51556">
    <property type="entry name" value="Metallo-dependent hydrolases"/>
    <property type="match status" value="1"/>
</dbReference>
<evidence type="ECO:0000313" key="3">
    <source>
        <dbReference type="EMBL" id="SUZ96452.1"/>
    </source>
</evidence>
<dbReference type="GO" id="GO:0016831">
    <property type="term" value="F:carboxy-lyase activity"/>
    <property type="evidence" value="ECO:0007669"/>
    <property type="project" value="InterPro"/>
</dbReference>
<feature type="domain" description="Amidohydrolase-related" evidence="2">
    <location>
        <begin position="65"/>
        <end position="401"/>
    </location>
</feature>
<dbReference type="PROSITE" id="PS51257">
    <property type="entry name" value="PROKAR_LIPOPROTEIN"/>
    <property type="match status" value="1"/>
</dbReference>